<name>F9P9T5_STRCV</name>
<dbReference type="EMBL" id="AFUP01000009">
    <property type="protein sequence ID" value="EGV06887.1"/>
    <property type="molecule type" value="Genomic_DNA"/>
</dbReference>
<sequence>MAISQMQELSLLLPKELLDEILSYLQNLQSVEIQDLQTKETWKGAFEKELVWNPDTSFSEHLQALTRRQEKLARMIENLQAFVPKKKCWNH</sequence>
<evidence type="ECO:0000313" key="1">
    <source>
        <dbReference type="EMBL" id="EGV06887.1"/>
    </source>
</evidence>
<dbReference type="Proteomes" id="UP000003287">
    <property type="component" value="Unassembled WGS sequence"/>
</dbReference>
<gene>
    <name evidence="1" type="ORF">HMPREF1042_2435</name>
</gene>
<accession>F9P9T5</accession>
<proteinExistence type="predicted"/>
<protein>
    <submittedName>
        <fullName evidence="1">Uncharacterized protein</fullName>
    </submittedName>
</protein>
<reference evidence="1 2" key="1">
    <citation type="submission" date="2011-06" db="EMBL/GenBank/DDBJ databases">
        <authorList>
            <person name="Harkins D.M."/>
            <person name="Madupu R."/>
            <person name="Durkin A.S."/>
            <person name="Torralba M."/>
            <person name="Methe B."/>
            <person name="Sutton G.G."/>
            <person name="Nelson K.E."/>
        </authorList>
    </citation>
    <scope>NUCLEOTIDE SEQUENCE [LARGE SCALE GENOMIC DNA]</scope>
    <source>
        <strain evidence="1 2">SK1060</strain>
    </source>
</reference>
<dbReference type="AlphaFoldDB" id="F9P9T5"/>
<dbReference type="eggNOG" id="COG1269">
    <property type="taxonomic scope" value="Bacteria"/>
</dbReference>
<evidence type="ECO:0000313" key="2">
    <source>
        <dbReference type="Proteomes" id="UP000003287"/>
    </source>
</evidence>
<organism evidence="1 2">
    <name type="scientific">Streptococcus constellatus subsp. pharyngis SK1060 = CCUG 46377</name>
    <dbReference type="NCBI Taxonomy" id="1035184"/>
    <lineage>
        <taxon>Bacteria</taxon>
        <taxon>Bacillati</taxon>
        <taxon>Bacillota</taxon>
        <taxon>Bacilli</taxon>
        <taxon>Lactobacillales</taxon>
        <taxon>Streptococcaceae</taxon>
        <taxon>Streptococcus</taxon>
        <taxon>Streptococcus anginosus group</taxon>
    </lineage>
</organism>